<dbReference type="Proteomes" id="UP000187209">
    <property type="component" value="Unassembled WGS sequence"/>
</dbReference>
<dbReference type="AlphaFoldDB" id="A0A1R2CX19"/>
<accession>A0A1R2CX19</accession>
<comment type="caution">
    <text evidence="1">The sequence shown here is derived from an EMBL/GenBank/DDBJ whole genome shotgun (WGS) entry which is preliminary data.</text>
</comment>
<name>A0A1R2CX19_9CILI</name>
<keyword evidence="2" id="KW-1185">Reference proteome</keyword>
<sequence length="225" mass="26280">MEGKFLTTQESINFNNKVQETSIFIPMNEKNQISYSKILSLLGDYKVFKGEDILVYLEAFDMIICLEIFEKCILLLLILVMFNFEVYLKNIYSEKGESNPGYVDIIFKVRDSKKANAEVYENKAIEANKKLTCFAKEIEDTKTGEELEQILSSLAEYIQEIMIFQTDYFGIPPSFEININDINDARYMHFELDKLNLIKILLLLTEMLELSTKYSSYKESDDNEY</sequence>
<evidence type="ECO:0000313" key="1">
    <source>
        <dbReference type="EMBL" id="OMJ93542.1"/>
    </source>
</evidence>
<dbReference type="EMBL" id="MPUH01000041">
    <property type="protein sequence ID" value="OMJ93542.1"/>
    <property type="molecule type" value="Genomic_DNA"/>
</dbReference>
<gene>
    <name evidence="1" type="ORF">SteCoe_3524</name>
</gene>
<evidence type="ECO:0000313" key="2">
    <source>
        <dbReference type="Proteomes" id="UP000187209"/>
    </source>
</evidence>
<proteinExistence type="predicted"/>
<reference evidence="1 2" key="1">
    <citation type="submission" date="2016-11" db="EMBL/GenBank/DDBJ databases">
        <title>The macronuclear genome of Stentor coeruleus: a giant cell with tiny introns.</title>
        <authorList>
            <person name="Slabodnick M."/>
            <person name="Ruby J.G."/>
            <person name="Reiff S.B."/>
            <person name="Swart E.C."/>
            <person name="Gosai S."/>
            <person name="Prabakaran S."/>
            <person name="Witkowska E."/>
            <person name="Larue G.E."/>
            <person name="Fisher S."/>
            <person name="Freeman R.M."/>
            <person name="Gunawardena J."/>
            <person name="Chu W."/>
            <person name="Stover N.A."/>
            <person name="Gregory B.D."/>
            <person name="Nowacki M."/>
            <person name="Derisi J."/>
            <person name="Roy S.W."/>
            <person name="Marshall W.F."/>
            <person name="Sood P."/>
        </authorList>
    </citation>
    <scope>NUCLEOTIDE SEQUENCE [LARGE SCALE GENOMIC DNA]</scope>
    <source>
        <strain evidence="1">WM001</strain>
    </source>
</reference>
<protein>
    <submittedName>
        <fullName evidence="1">Uncharacterized protein</fullName>
    </submittedName>
</protein>
<organism evidence="1 2">
    <name type="scientific">Stentor coeruleus</name>
    <dbReference type="NCBI Taxonomy" id="5963"/>
    <lineage>
        <taxon>Eukaryota</taxon>
        <taxon>Sar</taxon>
        <taxon>Alveolata</taxon>
        <taxon>Ciliophora</taxon>
        <taxon>Postciliodesmatophora</taxon>
        <taxon>Heterotrichea</taxon>
        <taxon>Heterotrichida</taxon>
        <taxon>Stentoridae</taxon>
        <taxon>Stentor</taxon>
    </lineage>
</organism>